<comment type="similarity">
    <text evidence="2">Belongs to the BshC family.</text>
</comment>
<accession>A0ABQ3KC31</accession>
<dbReference type="HAMAP" id="MF_01867">
    <property type="entry name" value="BshC"/>
    <property type="match status" value="1"/>
</dbReference>
<evidence type="ECO:0000259" key="4">
    <source>
        <dbReference type="Pfam" id="PF24850"/>
    </source>
</evidence>
<gene>
    <name evidence="2" type="primary">bshC</name>
    <name evidence="5" type="ORF">GCM10017783_20780</name>
</gene>
<dbReference type="InterPro" id="IPR055399">
    <property type="entry name" value="CC_BshC"/>
</dbReference>
<feature type="domain" description="Bacillithiol biosynthesis BshC N-terminal Rossmann-like" evidence="3">
    <location>
        <begin position="66"/>
        <end position="402"/>
    </location>
</feature>
<evidence type="ECO:0000313" key="6">
    <source>
        <dbReference type="Proteomes" id="UP000632154"/>
    </source>
</evidence>
<dbReference type="EC" id="6.-.-.-" evidence="2"/>
<dbReference type="Proteomes" id="UP000632154">
    <property type="component" value="Unassembled WGS sequence"/>
</dbReference>
<dbReference type="NCBIfam" id="TIGR03998">
    <property type="entry name" value="thiol_BshC"/>
    <property type="match status" value="1"/>
</dbReference>
<organism evidence="5 6">
    <name type="scientific">Deinococcus piscis</name>
    <dbReference type="NCBI Taxonomy" id="394230"/>
    <lineage>
        <taxon>Bacteria</taxon>
        <taxon>Thermotogati</taxon>
        <taxon>Deinococcota</taxon>
        <taxon>Deinococci</taxon>
        <taxon>Deinococcales</taxon>
        <taxon>Deinococcaceae</taxon>
        <taxon>Deinococcus</taxon>
    </lineage>
</organism>
<sequence length="558" mass="59648">MGVSDATPPDCSASSAAGPGAELHGLSVAAAYRRGALHHFFAQARSQGTPREWLQEWRDAGGASSRLDAEQRTALVAALREYHAHLGLLTPATTAALDALAHPAARVVVAGQQAGLLTGPAYAVHKAADAALLARELGTEDAPVVGVFWIASQDHDAEEVAWVSLLDLEERLWREVVDLPGGSPVGRVPWQPEWTAALRQLLADVAAPEPHRRAVMNRLDAATQPLADGGVPGWADVFARLMHGLLGGAGLVLLDPLFPALARLMAPTIARELGRPLEGPARIEAAAERLSALGLTPQLRRPAGATNLFLEGEDGGRRLLRFSGDTFSTDDGREYSLTELLDVLERDPSRITPAAGLRPVVQDALLPNLALILGDGEIAYLAQLGGVYELHGVRQPVVWPRLSVTWLEPNVARLLRRLGATAAGVQADPAGVLGRSLAAERSISAVSQERLAALAGEWAALSTELAALDPTLERGSERARQYTERHFAALQQRAMAALARQEDTRSGQLSRLSLHLLPHSKPQERELSFMTYLLKHGPVVLDLLLSQRAGAQAEVEIP</sequence>
<protein>
    <recommendedName>
        <fullName evidence="2">Putative cysteine ligase BshC</fullName>
        <ecNumber evidence="2">6.-.-.-</ecNumber>
    </recommendedName>
</protein>
<name>A0ABQ3KC31_9DEIO</name>
<proteinExistence type="inferred from homology"/>
<dbReference type="InterPro" id="IPR055398">
    <property type="entry name" value="Rossmann-like_BshC"/>
</dbReference>
<evidence type="ECO:0000313" key="5">
    <source>
        <dbReference type="EMBL" id="GHG08053.1"/>
    </source>
</evidence>
<keyword evidence="1 2" id="KW-0436">Ligase</keyword>
<evidence type="ECO:0000259" key="3">
    <source>
        <dbReference type="Pfam" id="PF10079"/>
    </source>
</evidence>
<keyword evidence="6" id="KW-1185">Reference proteome</keyword>
<evidence type="ECO:0000256" key="1">
    <source>
        <dbReference type="ARBA" id="ARBA00022598"/>
    </source>
</evidence>
<evidence type="ECO:0000256" key="2">
    <source>
        <dbReference type="HAMAP-Rule" id="MF_01867"/>
    </source>
</evidence>
<dbReference type="Pfam" id="PF10079">
    <property type="entry name" value="Rossmann-like_BshC"/>
    <property type="match status" value="1"/>
</dbReference>
<reference evidence="6" key="1">
    <citation type="journal article" date="2019" name="Int. J. Syst. Evol. Microbiol.">
        <title>The Global Catalogue of Microorganisms (GCM) 10K type strain sequencing project: providing services to taxonomists for standard genome sequencing and annotation.</title>
        <authorList>
            <consortium name="The Broad Institute Genomics Platform"/>
            <consortium name="The Broad Institute Genome Sequencing Center for Infectious Disease"/>
            <person name="Wu L."/>
            <person name="Ma J."/>
        </authorList>
    </citation>
    <scope>NUCLEOTIDE SEQUENCE [LARGE SCALE GENOMIC DNA]</scope>
    <source>
        <strain evidence="6">CGMCC 1.18439</strain>
    </source>
</reference>
<dbReference type="InterPro" id="IPR011199">
    <property type="entry name" value="Bacillithiol_biosynth_BshC"/>
</dbReference>
<feature type="domain" description="Bacillithiol biosynthesis BshC C-terminal coiled-coil" evidence="4">
    <location>
        <begin position="405"/>
        <end position="552"/>
    </location>
</feature>
<dbReference type="Pfam" id="PF24850">
    <property type="entry name" value="CC_BshC"/>
    <property type="match status" value="1"/>
</dbReference>
<comment type="caution">
    <text evidence="5">The sequence shown here is derived from an EMBL/GenBank/DDBJ whole genome shotgun (WGS) entry which is preliminary data.</text>
</comment>
<dbReference type="EMBL" id="BNAL01000030">
    <property type="protein sequence ID" value="GHG08053.1"/>
    <property type="molecule type" value="Genomic_DNA"/>
</dbReference>